<accession>A0A916NWD0</accession>
<protein>
    <submittedName>
        <fullName evidence="4">N-acetylglucosamine-6-O-sulfatase</fullName>
        <ecNumber evidence="4">3.1.6.-</ecNumber>
    </submittedName>
</protein>
<evidence type="ECO:0000313" key="5">
    <source>
        <dbReference type="Proteomes" id="UP000693672"/>
    </source>
</evidence>
<dbReference type="EMBL" id="CAJVAS010000006">
    <property type="protein sequence ID" value="CAG7615969.1"/>
    <property type="molecule type" value="Genomic_DNA"/>
</dbReference>
<organism evidence="4 5">
    <name type="scientific">Paenibacillus solanacearum</name>
    <dbReference type="NCBI Taxonomy" id="2048548"/>
    <lineage>
        <taxon>Bacteria</taxon>
        <taxon>Bacillati</taxon>
        <taxon>Bacillota</taxon>
        <taxon>Bacilli</taxon>
        <taxon>Bacillales</taxon>
        <taxon>Paenibacillaceae</taxon>
        <taxon>Paenibacillus</taxon>
    </lineage>
</organism>
<dbReference type="GO" id="GO:0046872">
    <property type="term" value="F:metal ion binding"/>
    <property type="evidence" value="ECO:0007669"/>
    <property type="project" value="UniProtKB-KW"/>
</dbReference>
<dbReference type="InterPro" id="IPR000917">
    <property type="entry name" value="Sulfatase_N"/>
</dbReference>
<dbReference type="RefSeq" id="WP_218091644.1">
    <property type="nucleotide sequence ID" value="NZ_CAJVAS010000006.1"/>
</dbReference>
<proteinExistence type="predicted"/>
<dbReference type="Proteomes" id="UP000693672">
    <property type="component" value="Unassembled WGS sequence"/>
</dbReference>
<reference evidence="4" key="1">
    <citation type="submission" date="2021-06" db="EMBL/GenBank/DDBJ databases">
        <authorList>
            <person name="Criscuolo A."/>
        </authorList>
    </citation>
    <scope>NUCLEOTIDE SEQUENCE</scope>
    <source>
        <strain evidence="4">CIP111600</strain>
    </source>
</reference>
<keyword evidence="1" id="KW-0479">Metal-binding</keyword>
<evidence type="ECO:0000313" key="4">
    <source>
        <dbReference type="EMBL" id="CAG7615969.1"/>
    </source>
</evidence>
<evidence type="ECO:0000259" key="3">
    <source>
        <dbReference type="Pfam" id="PF00884"/>
    </source>
</evidence>
<evidence type="ECO:0000256" key="2">
    <source>
        <dbReference type="ARBA" id="ARBA00022801"/>
    </source>
</evidence>
<comment type="caution">
    <text evidence="4">The sequence shown here is derived from an EMBL/GenBank/DDBJ whole genome shotgun (WGS) entry which is preliminary data.</text>
</comment>
<name>A0A916NWD0_9BACL</name>
<dbReference type="Pfam" id="PF00884">
    <property type="entry name" value="Sulfatase"/>
    <property type="match status" value="1"/>
</dbReference>
<feature type="domain" description="Sulfatase N-terminal" evidence="3">
    <location>
        <begin position="6"/>
        <end position="328"/>
    </location>
</feature>
<keyword evidence="5" id="KW-1185">Reference proteome</keyword>
<dbReference type="PANTHER" id="PTHR45953">
    <property type="entry name" value="IDURONATE 2-SULFATASE"/>
    <property type="match status" value="1"/>
</dbReference>
<sequence>MSQHLNVVFIMTDQQRADSIGPDRHPCADYPNMERLRSESVSFDRFFTAASPCVPSRHTFLTGRQPWQLGVNGNGKFSKEGDATWMQALREYGYRCVSVGKTHMIHAGSFHIQIPPGESFGDRADWNHFEPAPTREPEPYFFDIHMTRRACAAIERLNDSKPFAMFIGFHAPHEPYVMPEAYLDYCKLEDVPLPAYRSADEYETKSEAYRKRVDLFRKMHGDITDGMVRKGIAGHHCALKMVDDCLGQLMETLRKQNLLERTLIVYTSDHGELLGEHGLFNKAATSYESEIRIPFMIRFPDGYKAGERVDALASSLDFAPTLFDVLGVSPDLSLPGHSLMPSIAQGKPVREYVTLFGLGGAMGIRTEDRKLWYHPHFKDGELYHLAEDPAELRNLYDDRDAADARRALFELMLHARMMDDLRDSAPTRRDHLLREEIRASCEPQVH</sequence>
<evidence type="ECO:0000256" key="1">
    <source>
        <dbReference type="ARBA" id="ARBA00022723"/>
    </source>
</evidence>
<dbReference type="AlphaFoldDB" id="A0A916NWD0"/>
<gene>
    <name evidence="4" type="ORF">PAESOLCIP111_01848</name>
</gene>
<keyword evidence="2 4" id="KW-0378">Hydrolase</keyword>
<dbReference type="GO" id="GO:0005737">
    <property type="term" value="C:cytoplasm"/>
    <property type="evidence" value="ECO:0007669"/>
    <property type="project" value="TreeGrafter"/>
</dbReference>
<dbReference type="GO" id="GO:0008484">
    <property type="term" value="F:sulfuric ester hydrolase activity"/>
    <property type="evidence" value="ECO:0007669"/>
    <property type="project" value="TreeGrafter"/>
</dbReference>
<dbReference type="PANTHER" id="PTHR45953:SF1">
    <property type="entry name" value="IDURONATE 2-SULFATASE"/>
    <property type="match status" value="1"/>
</dbReference>
<dbReference type="EC" id="3.1.6.-" evidence="4"/>